<dbReference type="GO" id="GO:0004672">
    <property type="term" value="F:protein kinase activity"/>
    <property type="evidence" value="ECO:0007669"/>
    <property type="project" value="InterPro"/>
</dbReference>
<dbReference type="AlphaFoldDB" id="A0AAD4HIP3"/>
<evidence type="ECO:0000313" key="3">
    <source>
        <dbReference type="Proteomes" id="UP001195769"/>
    </source>
</evidence>
<dbReference type="GeneID" id="64666620"/>
<name>A0AAD4HIP3_9AGAM</name>
<dbReference type="Gene3D" id="1.10.510.10">
    <property type="entry name" value="Transferase(Phosphotransferase) domain 1"/>
    <property type="match status" value="1"/>
</dbReference>
<evidence type="ECO:0000259" key="1">
    <source>
        <dbReference type="PROSITE" id="PS50011"/>
    </source>
</evidence>
<proteinExistence type="predicted"/>
<comment type="caution">
    <text evidence="2">The sequence shown here is derived from an EMBL/GenBank/DDBJ whole genome shotgun (WGS) entry which is preliminary data.</text>
</comment>
<accession>A0AAD4HIP3</accession>
<reference evidence="2" key="1">
    <citation type="journal article" date="2020" name="New Phytol.">
        <title>Comparative genomics reveals dynamic genome evolution in host specialist ectomycorrhizal fungi.</title>
        <authorList>
            <person name="Lofgren L.A."/>
            <person name="Nguyen N.H."/>
            <person name="Vilgalys R."/>
            <person name="Ruytinx J."/>
            <person name="Liao H.L."/>
            <person name="Branco S."/>
            <person name="Kuo A."/>
            <person name="LaButti K."/>
            <person name="Lipzen A."/>
            <person name="Andreopoulos W."/>
            <person name="Pangilinan J."/>
            <person name="Riley R."/>
            <person name="Hundley H."/>
            <person name="Na H."/>
            <person name="Barry K."/>
            <person name="Grigoriev I.V."/>
            <person name="Stajich J.E."/>
            <person name="Kennedy P.G."/>
        </authorList>
    </citation>
    <scope>NUCLEOTIDE SEQUENCE</scope>
    <source>
        <strain evidence="2">FC203</strain>
    </source>
</reference>
<dbReference type="InterPro" id="IPR000719">
    <property type="entry name" value="Prot_kinase_dom"/>
</dbReference>
<dbReference type="EMBL" id="JABBWK010000051">
    <property type="protein sequence ID" value="KAG1896939.1"/>
    <property type="molecule type" value="Genomic_DNA"/>
</dbReference>
<dbReference type="SUPFAM" id="SSF56112">
    <property type="entry name" value="Protein kinase-like (PK-like)"/>
    <property type="match status" value="1"/>
</dbReference>
<dbReference type="GO" id="GO:0005524">
    <property type="term" value="F:ATP binding"/>
    <property type="evidence" value="ECO:0007669"/>
    <property type="project" value="InterPro"/>
</dbReference>
<dbReference type="Pfam" id="PF00069">
    <property type="entry name" value="Pkinase"/>
    <property type="match status" value="1"/>
</dbReference>
<gene>
    <name evidence="2" type="ORF">F5891DRAFT_570857</name>
</gene>
<dbReference type="Proteomes" id="UP001195769">
    <property type="component" value="Unassembled WGS sequence"/>
</dbReference>
<keyword evidence="3" id="KW-1185">Reference proteome</keyword>
<protein>
    <recommendedName>
        <fullName evidence="1">Protein kinase domain-containing protein</fullName>
    </recommendedName>
</protein>
<dbReference type="InterPro" id="IPR011009">
    <property type="entry name" value="Kinase-like_dom_sf"/>
</dbReference>
<dbReference type="PROSITE" id="PS50011">
    <property type="entry name" value="PROTEIN_KINASE_DOM"/>
    <property type="match status" value="1"/>
</dbReference>
<sequence>MLTISRYGRKDSHLLDTIGIEGGIKDGVELEDALTEMSEAFPDGVERRYIHIVVRLPTVTQGEVMEDPTDILARLNTEFKNTLESGSDCPPPSEAAQSDQYRAIQGGPRKIYDGRYAQSKPADTTAPPIQLFNPAFAFFSSKTFDPTYEVPIDILCATPTLMAEFATVYSEEDDRRSNIVSLLDNVLGHRFVKEQIRGGKCIPDGVVYAFHNKIPICLIVDEEKDQFGGGGSDPSVQTSFSFLRILCQKEAELPFMCNCPAFLIARAGPQLVVLGAVLREKCIVQRLTDFMWIPTYSSLDDDHCLRIGRVMHALKESITLLKDWYDNKVFKRDEPRYDISHPVAHSRFFPTPDTYKRDGKLVKFTYQQPLESHPACVTYLAKTVETDSIHVVVKFVTRYGVDVHMAMAEAGFAPKLLYYGPIDTMPHMPSYGELRMVVMEYVDGTTASNARALPRSFKQDLTKAIEYCHERGFVFRDLRKPNVMITKENKVQLIDFDWAGCEGRVTYPVSIDSIDIEWPAEVRRLNPILQQHDHDMLVRHFK</sequence>
<feature type="domain" description="Protein kinase" evidence="1">
    <location>
        <begin position="296"/>
        <end position="542"/>
    </location>
</feature>
<dbReference type="RefSeq" id="XP_041222515.1">
    <property type="nucleotide sequence ID" value="XM_041372322.1"/>
</dbReference>
<evidence type="ECO:0000313" key="2">
    <source>
        <dbReference type="EMBL" id="KAG1896939.1"/>
    </source>
</evidence>
<organism evidence="2 3">
    <name type="scientific">Suillus fuscotomentosus</name>
    <dbReference type="NCBI Taxonomy" id="1912939"/>
    <lineage>
        <taxon>Eukaryota</taxon>
        <taxon>Fungi</taxon>
        <taxon>Dikarya</taxon>
        <taxon>Basidiomycota</taxon>
        <taxon>Agaricomycotina</taxon>
        <taxon>Agaricomycetes</taxon>
        <taxon>Agaricomycetidae</taxon>
        <taxon>Boletales</taxon>
        <taxon>Suillineae</taxon>
        <taxon>Suillaceae</taxon>
        <taxon>Suillus</taxon>
    </lineage>
</organism>